<dbReference type="InterPro" id="IPR011705">
    <property type="entry name" value="BACK"/>
</dbReference>
<dbReference type="CDD" id="cd14822">
    <property type="entry name" value="BACK_BTBD9"/>
    <property type="match status" value="1"/>
</dbReference>
<dbReference type="SUPFAM" id="SSF54695">
    <property type="entry name" value="POZ domain"/>
    <property type="match status" value="1"/>
</dbReference>
<dbReference type="Gene3D" id="3.30.710.10">
    <property type="entry name" value="Potassium Channel Kv1.1, Chain A"/>
    <property type="match status" value="1"/>
</dbReference>
<dbReference type="InterPro" id="IPR000210">
    <property type="entry name" value="BTB/POZ_dom"/>
</dbReference>
<dbReference type="PROSITE" id="PS50097">
    <property type="entry name" value="BTB"/>
    <property type="match status" value="1"/>
</dbReference>
<reference evidence="4" key="1">
    <citation type="journal article" date="2024" name="Gigascience">
        <title>Chromosome-level genome of the poultry shaft louse Menopon gallinae provides insight into the host-switching and adaptive evolution of parasitic lice.</title>
        <authorList>
            <person name="Xu Y."/>
            <person name="Ma L."/>
            <person name="Liu S."/>
            <person name="Liang Y."/>
            <person name="Liu Q."/>
            <person name="He Z."/>
            <person name="Tian L."/>
            <person name="Duan Y."/>
            <person name="Cai W."/>
            <person name="Li H."/>
            <person name="Song F."/>
        </authorList>
    </citation>
    <scope>NUCLEOTIDE SEQUENCE</scope>
    <source>
        <strain evidence="4">Cailab_2023a</strain>
    </source>
</reference>
<dbReference type="GO" id="GO:0005737">
    <property type="term" value="C:cytoplasm"/>
    <property type="evidence" value="ECO:0007669"/>
    <property type="project" value="TreeGrafter"/>
</dbReference>
<dbReference type="CDD" id="cd18287">
    <property type="entry name" value="BTB_POZ_BTBD9"/>
    <property type="match status" value="1"/>
</dbReference>
<gene>
    <name evidence="4" type="ORF">PYX00_009316</name>
</gene>
<dbReference type="InterPro" id="IPR008979">
    <property type="entry name" value="Galactose-bd-like_sf"/>
</dbReference>
<feature type="region of interest" description="Disordered" evidence="2">
    <location>
        <begin position="555"/>
        <end position="575"/>
    </location>
</feature>
<dbReference type="SMART" id="SM00875">
    <property type="entry name" value="BACK"/>
    <property type="match status" value="1"/>
</dbReference>
<dbReference type="GO" id="GO:0008344">
    <property type="term" value="P:adult locomotory behavior"/>
    <property type="evidence" value="ECO:0007669"/>
    <property type="project" value="TreeGrafter"/>
</dbReference>
<dbReference type="SUPFAM" id="SSF49785">
    <property type="entry name" value="Galactose-binding domain-like"/>
    <property type="match status" value="2"/>
</dbReference>
<feature type="domain" description="BTB" evidence="3">
    <location>
        <begin position="31"/>
        <end position="98"/>
    </location>
</feature>
<dbReference type="Pfam" id="PF00754">
    <property type="entry name" value="F5_F8_type_C"/>
    <property type="match status" value="1"/>
</dbReference>
<dbReference type="PANTHER" id="PTHR46306:SF1">
    <property type="entry name" value="BTB_POZ DOMAIN-CONTAINING PROTEIN 9"/>
    <property type="match status" value="1"/>
</dbReference>
<dbReference type="FunFam" id="1.25.40.420:FF:000005">
    <property type="entry name" value="BTB/POZ domain-containing protein 9"/>
    <property type="match status" value="1"/>
</dbReference>
<dbReference type="Gene3D" id="2.60.120.260">
    <property type="entry name" value="Galactose-binding domain-like"/>
    <property type="match status" value="2"/>
</dbReference>
<dbReference type="PANTHER" id="PTHR46306">
    <property type="entry name" value="BTB/POZ DOMAIN-CONTAINING PROTEIN 9"/>
    <property type="match status" value="1"/>
</dbReference>
<sequence>MSSMNAPSGEIDHINYLSDHIGSLFLNDEYSDVSFIIEGQRFPAHKVILASRSEYFRALLYGGMKESQESNVELKGATIEAFKGLLKYIYTGHMPLANQKEDLVLDILGLAHQYGFTELESSIGDYLREILHIRNVCRIYDSGRLYQLHFLTKVCTSFMDRNAIDIIHHESFNSLSPDALKELIQRDSFYAPEVEIFGAIWNWTKANPECDVESVLEVVRLPLMSIEDLLHVVRPAGLVSPETILDAIQTRTQAKHSELRYRGRLLPEENVAHPLRGTQVLQGEMRSALLDGNTADYDLEKGYTRHAINENGDHGILIKLGTEAIINHIKMLLWDRDLRSYSYYIEVSVDQKDWVRVIDHTKYFCRAWQFLYFKERVVRYIRIVGTYNTVNKVFHVVNFEAMYTNNTVTLQDGLIVPKENVATIKKSASVVEGVSRCRDALLNGETTNYDWDCGYTCHQLGSGCIVVQLGQPYMIDSMRLLLWDCDDRSYSFFVETSVNATQWEVVADRTRDVCKSWQTLTFERRPVVFIKIVGTHNTANEVFHCVHFECPAQTDTTETTKNGSSSSSSFTSAASSGRSAHNIVIQEVE</sequence>
<dbReference type="Gene3D" id="1.25.40.420">
    <property type="match status" value="1"/>
</dbReference>
<accession>A0AAW2HAL3</accession>
<dbReference type="InterPro" id="IPR000421">
    <property type="entry name" value="FA58C"/>
</dbReference>
<feature type="compositionally biased region" description="Low complexity" evidence="2">
    <location>
        <begin position="564"/>
        <end position="575"/>
    </location>
</feature>
<name>A0AAW2HAL3_9NEOP</name>
<dbReference type="InterPro" id="IPR011333">
    <property type="entry name" value="SKP1/BTB/POZ_sf"/>
</dbReference>
<protein>
    <recommendedName>
        <fullName evidence="1">BTB/POZ domain-containing protein 9</fullName>
    </recommendedName>
</protein>
<dbReference type="FunFam" id="2.60.120.260:FF:000051">
    <property type="entry name" value="BTB/POZ domain-containing protein 9"/>
    <property type="match status" value="1"/>
</dbReference>
<dbReference type="Pfam" id="PF07707">
    <property type="entry name" value="BACK"/>
    <property type="match status" value="1"/>
</dbReference>
<evidence type="ECO:0000313" key="4">
    <source>
        <dbReference type="EMBL" id="KAL0266888.1"/>
    </source>
</evidence>
<dbReference type="FunFam" id="3.30.710.10:FF:000042">
    <property type="entry name" value="BTB/POZ domain-containing protein 9"/>
    <property type="match status" value="1"/>
</dbReference>
<dbReference type="FunFam" id="2.60.120.260:FF:000038">
    <property type="entry name" value="BTB/POZ domain-containing protein 9"/>
    <property type="match status" value="1"/>
</dbReference>
<proteinExistence type="predicted"/>
<dbReference type="InterPro" id="IPR052407">
    <property type="entry name" value="BTB_POZ_domain_cont_9"/>
</dbReference>
<dbReference type="AlphaFoldDB" id="A0AAW2HAL3"/>
<organism evidence="4">
    <name type="scientific">Menopon gallinae</name>
    <name type="common">poultry shaft louse</name>
    <dbReference type="NCBI Taxonomy" id="328185"/>
    <lineage>
        <taxon>Eukaryota</taxon>
        <taxon>Metazoa</taxon>
        <taxon>Ecdysozoa</taxon>
        <taxon>Arthropoda</taxon>
        <taxon>Hexapoda</taxon>
        <taxon>Insecta</taxon>
        <taxon>Pterygota</taxon>
        <taxon>Neoptera</taxon>
        <taxon>Paraneoptera</taxon>
        <taxon>Psocodea</taxon>
        <taxon>Troctomorpha</taxon>
        <taxon>Phthiraptera</taxon>
        <taxon>Amblycera</taxon>
        <taxon>Menoponidae</taxon>
        <taxon>Menopon</taxon>
    </lineage>
</organism>
<dbReference type="InterPro" id="IPR034091">
    <property type="entry name" value="BTBD9_BACK-like_dom"/>
</dbReference>
<evidence type="ECO:0000259" key="3">
    <source>
        <dbReference type="PROSITE" id="PS50097"/>
    </source>
</evidence>
<dbReference type="Pfam" id="PF00651">
    <property type="entry name" value="BTB"/>
    <property type="match status" value="1"/>
</dbReference>
<dbReference type="EMBL" id="JARGDH010000005">
    <property type="protein sequence ID" value="KAL0266888.1"/>
    <property type="molecule type" value="Genomic_DNA"/>
</dbReference>
<evidence type="ECO:0000256" key="2">
    <source>
        <dbReference type="SAM" id="MobiDB-lite"/>
    </source>
</evidence>
<dbReference type="GO" id="GO:0050804">
    <property type="term" value="P:modulation of chemical synaptic transmission"/>
    <property type="evidence" value="ECO:0007669"/>
    <property type="project" value="TreeGrafter"/>
</dbReference>
<comment type="caution">
    <text evidence="4">The sequence shown here is derived from an EMBL/GenBank/DDBJ whole genome shotgun (WGS) entry which is preliminary data.</text>
</comment>
<dbReference type="SMART" id="SM00225">
    <property type="entry name" value="BTB"/>
    <property type="match status" value="1"/>
</dbReference>
<dbReference type="GO" id="GO:0048512">
    <property type="term" value="P:circadian behavior"/>
    <property type="evidence" value="ECO:0007669"/>
    <property type="project" value="TreeGrafter"/>
</dbReference>
<evidence type="ECO:0000256" key="1">
    <source>
        <dbReference type="ARBA" id="ARBA00020216"/>
    </source>
</evidence>